<accession>A0ABV0VG16</accession>
<comment type="caution">
    <text evidence="1">The sequence shown here is derived from an EMBL/GenBank/DDBJ whole genome shotgun (WGS) entry which is preliminary data.</text>
</comment>
<dbReference type="EMBL" id="JAHRIQ010106260">
    <property type="protein sequence ID" value="MEQ2256004.1"/>
    <property type="molecule type" value="Genomic_DNA"/>
</dbReference>
<organism evidence="1 2">
    <name type="scientific">Ilyodon furcidens</name>
    <name type="common">goldbreast splitfin</name>
    <dbReference type="NCBI Taxonomy" id="33524"/>
    <lineage>
        <taxon>Eukaryota</taxon>
        <taxon>Metazoa</taxon>
        <taxon>Chordata</taxon>
        <taxon>Craniata</taxon>
        <taxon>Vertebrata</taxon>
        <taxon>Euteleostomi</taxon>
        <taxon>Actinopterygii</taxon>
        <taxon>Neopterygii</taxon>
        <taxon>Teleostei</taxon>
        <taxon>Neoteleostei</taxon>
        <taxon>Acanthomorphata</taxon>
        <taxon>Ovalentaria</taxon>
        <taxon>Atherinomorphae</taxon>
        <taxon>Cyprinodontiformes</taxon>
        <taxon>Goodeidae</taxon>
        <taxon>Ilyodon</taxon>
    </lineage>
</organism>
<gene>
    <name evidence="1" type="ORF">ILYODFUR_019736</name>
</gene>
<reference evidence="1 2" key="1">
    <citation type="submission" date="2021-06" db="EMBL/GenBank/DDBJ databases">
        <authorList>
            <person name="Palmer J.M."/>
        </authorList>
    </citation>
    <scope>NUCLEOTIDE SEQUENCE [LARGE SCALE GENOMIC DNA]</scope>
    <source>
        <strain evidence="2">if_2019</strain>
        <tissue evidence="1">Muscle</tissue>
    </source>
</reference>
<dbReference type="Proteomes" id="UP001482620">
    <property type="component" value="Unassembled WGS sequence"/>
</dbReference>
<name>A0ABV0VG16_9TELE</name>
<keyword evidence="2" id="KW-1185">Reference proteome</keyword>
<proteinExistence type="predicted"/>
<evidence type="ECO:0000313" key="2">
    <source>
        <dbReference type="Proteomes" id="UP001482620"/>
    </source>
</evidence>
<evidence type="ECO:0008006" key="3">
    <source>
        <dbReference type="Google" id="ProtNLM"/>
    </source>
</evidence>
<protein>
    <recommendedName>
        <fullName evidence="3">Secreted protein</fullName>
    </recommendedName>
</protein>
<evidence type="ECO:0000313" key="1">
    <source>
        <dbReference type="EMBL" id="MEQ2256004.1"/>
    </source>
</evidence>
<sequence length="74" mass="8099">MLPLVEPELLLRVSMLPSLCSSAGNTNTTKTVMRSRHQLPLTVAVVSNKEMDDSDERITGSLMVLELSDTQRAA</sequence>